<evidence type="ECO:0000256" key="1">
    <source>
        <dbReference type="ARBA" id="ARBA00023015"/>
    </source>
</evidence>
<evidence type="ECO:0000259" key="4">
    <source>
        <dbReference type="PROSITE" id="PS50995"/>
    </source>
</evidence>
<dbReference type="InterPro" id="IPR000835">
    <property type="entry name" value="HTH_MarR-typ"/>
</dbReference>
<dbReference type="InterPro" id="IPR023187">
    <property type="entry name" value="Tscrpt_reg_MarR-type_CS"/>
</dbReference>
<protein>
    <submittedName>
        <fullName evidence="5">MarR family transcriptional regulator</fullName>
    </submittedName>
</protein>
<evidence type="ECO:0000313" key="5">
    <source>
        <dbReference type="EMBL" id="QFQ29059.2"/>
    </source>
</evidence>
<dbReference type="Gene3D" id="1.10.10.10">
    <property type="entry name" value="Winged helix-like DNA-binding domain superfamily/Winged helix DNA-binding domain"/>
    <property type="match status" value="1"/>
</dbReference>
<gene>
    <name evidence="5" type="ORF">EEW87_000110</name>
</gene>
<dbReference type="EMBL" id="CP044548">
    <property type="protein sequence ID" value="QFQ29059.2"/>
    <property type="molecule type" value="Genomic_DNA"/>
</dbReference>
<evidence type="ECO:0000313" key="6">
    <source>
        <dbReference type="Proteomes" id="UP000271708"/>
    </source>
</evidence>
<accession>A0A5P8FHV8</accession>
<dbReference type="PROSITE" id="PS50995">
    <property type="entry name" value="HTH_MARR_2"/>
    <property type="match status" value="1"/>
</dbReference>
<organism evidence="5 6">
    <name type="scientific">Janibacter melonis</name>
    <dbReference type="NCBI Taxonomy" id="262209"/>
    <lineage>
        <taxon>Bacteria</taxon>
        <taxon>Bacillati</taxon>
        <taxon>Actinomycetota</taxon>
        <taxon>Actinomycetes</taxon>
        <taxon>Micrococcales</taxon>
        <taxon>Intrasporangiaceae</taxon>
        <taxon>Janibacter</taxon>
    </lineage>
</organism>
<dbReference type="InterPro" id="IPR039422">
    <property type="entry name" value="MarR/SlyA-like"/>
</dbReference>
<dbReference type="GO" id="GO:0003700">
    <property type="term" value="F:DNA-binding transcription factor activity"/>
    <property type="evidence" value="ECO:0007669"/>
    <property type="project" value="InterPro"/>
</dbReference>
<dbReference type="PRINTS" id="PR00598">
    <property type="entry name" value="HTHMARR"/>
</dbReference>
<dbReference type="PROSITE" id="PS01117">
    <property type="entry name" value="HTH_MARR_1"/>
    <property type="match status" value="1"/>
</dbReference>
<dbReference type="PANTHER" id="PTHR33164:SF57">
    <property type="entry name" value="MARR-FAMILY TRANSCRIPTIONAL REGULATOR"/>
    <property type="match status" value="1"/>
</dbReference>
<sequence>MAAIVLETAEGGGPAYFAVTASLSYACCMQGTSQGALHDALTRAFRQLTATFTTRSEVDPQALRRPDYALLAAVERHGSVRPSDLAAADGHDLSTVSRRVASLEGRGWVVRERDPDDGRACRVALTDEGTTRLTTERAARAAIVTEVLVSWSEDDVRTLTDLLERMSDDVAASRPLTTHLERSSA</sequence>
<dbReference type="GO" id="GO:0003677">
    <property type="term" value="F:DNA binding"/>
    <property type="evidence" value="ECO:0007669"/>
    <property type="project" value="UniProtKB-KW"/>
</dbReference>
<proteinExistence type="predicted"/>
<dbReference type="PANTHER" id="PTHR33164">
    <property type="entry name" value="TRANSCRIPTIONAL REGULATOR, MARR FAMILY"/>
    <property type="match status" value="1"/>
</dbReference>
<reference evidence="5 6" key="1">
    <citation type="submission" date="2019-09" db="EMBL/GenBank/DDBJ databases">
        <title>Complete Genome Sequence of Janibacter melonis M714 with both human health impact and industrial applications.</title>
        <authorList>
            <person name="Jin M."/>
            <person name="Zhao Q.R."/>
        </authorList>
    </citation>
    <scope>NUCLEOTIDE SEQUENCE [LARGE SCALE GENOMIC DNA]</scope>
    <source>
        <strain evidence="5 6">M714</strain>
    </source>
</reference>
<dbReference type="InterPro" id="IPR036388">
    <property type="entry name" value="WH-like_DNA-bd_sf"/>
</dbReference>
<evidence type="ECO:0000256" key="3">
    <source>
        <dbReference type="ARBA" id="ARBA00023163"/>
    </source>
</evidence>
<dbReference type="Proteomes" id="UP000271708">
    <property type="component" value="Chromosome"/>
</dbReference>
<dbReference type="SMART" id="SM00347">
    <property type="entry name" value="HTH_MARR"/>
    <property type="match status" value="1"/>
</dbReference>
<keyword evidence="1" id="KW-0805">Transcription regulation</keyword>
<dbReference type="GO" id="GO:0006950">
    <property type="term" value="P:response to stress"/>
    <property type="evidence" value="ECO:0007669"/>
    <property type="project" value="TreeGrafter"/>
</dbReference>
<dbReference type="SUPFAM" id="SSF46785">
    <property type="entry name" value="Winged helix' DNA-binding domain"/>
    <property type="match status" value="1"/>
</dbReference>
<dbReference type="Pfam" id="PF12802">
    <property type="entry name" value="MarR_2"/>
    <property type="match status" value="1"/>
</dbReference>
<dbReference type="AlphaFoldDB" id="A0A5P8FHV8"/>
<keyword evidence="3" id="KW-0804">Transcription</keyword>
<dbReference type="InterPro" id="IPR036390">
    <property type="entry name" value="WH_DNA-bd_sf"/>
</dbReference>
<feature type="domain" description="HTH marR-type" evidence="4">
    <location>
        <begin position="34"/>
        <end position="168"/>
    </location>
</feature>
<keyword evidence="2" id="KW-0238">DNA-binding</keyword>
<dbReference type="KEGG" id="jme:EEW87_000110"/>
<name>A0A5P8FHV8_9MICO</name>
<evidence type="ECO:0000256" key="2">
    <source>
        <dbReference type="ARBA" id="ARBA00023125"/>
    </source>
</evidence>